<keyword evidence="3 6" id="KW-1133">Transmembrane helix</keyword>
<reference evidence="7 8" key="1">
    <citation type="journal article" date="2011" name="PLoS Genet.">
        <title>Genome sequencing and comparative transcriptomics of the model entomopathogenic fungi Metarhizium anisopliae and M. acridum.</title>
        <authorList>
            <person name="Gao Q."/>
            <person name="Jin K."/>
            <person name="Ying S.H."/>
            <person name="Zhang Y."/>
            <person name="Xiao G."/>
            <person name="Shang Y."/>
            <person name="Duan Z."/>
            <person name="Hu X."/>
            <person name="Xie X.Q."/>
            <person name="Zhou G."/>
            <person name="Peng G."/>
            <person name="Luo Z."/>
            <person name="Huang W."/>
            <person name="Wang B."/>
            <person name="Fang W."/>
            <person name="Wang S."/>
            <person name="Zhong Y."/>
            <person name="Ma L.J."/>
            <person name="St Leger R.J."/>
            <person name="Zhao G.P."/>
            <person name="Pei Y."/>
            <person name="Feng M.G."/>
            <person name="Xia Y."/>
            <person name="Wang C."/>
        </authorList>
    </citation>
    <scope>NUCLEOTIDE SEQUENCE [LARGE SCALE GENOMIC DNA]</scope>
    <source>
        <strain evidence="7 8">CQMa 102</strain>
    </source>
</reference>
<dbReference type="PANTHER" id="PTHR16201">
    <property type="entry name" value="SEVEN TRANSMEMBRANE PROTEIN 1-RELATED"/>
    <property type="match status" value="1"/>
</dbReference>
<dbReference type="EMBL" id="GL698474">
    <property type="protein sequence ID" value="EFY92626.1"/>
    <property type="molecule type" value="Genomic_DNA"/>
</dbReference>
<evidence type="ECO:0000313" key="8">
    <source>
        <dbReference type="Proteomes" id="UP000002499"/>
    </source>
</evidence>
<accession>E9DUG4</accession>
<feature type="transmembrane region" description="Helical" evidence="6">
    <location>
        <begin position="372"/>
        <end position="390"/>
    </location>
</feature>
<dbReference type="OMA" id="SEGWERD"/>
<evidence type="ECO:0000256" key="3">
    <source>
        <dbReference type="ARBA" id="ARBA00022989"/>
    </source>
</evidence>
<feature type="compositionally biased region" description="Basic and acidic residues" evidence="5">
    <location>
        <begin position="31"/>
        <end position="46"/>
    </location>
</feature>
<dbReference type="InterPro" id="IPR051415">
    <property type="entry name" value="LAAT-1"/>
</dbReference>
<feature type="compositionally biased region" description="Basic and acidic residues" evidence="5">
    <location>
        <begin position="10"/>
        <end position="24"/>
    </location>
</feature>
<evidence type="ECO:0000256" key="1">
    <source>
        <dbReference type="ARBA" id="ARBA00004141"/>
    </source>
</evidence>
<organism evidence="8">
    <name type="scientific">Metarhizium acridum (strain CQMa 102)</name>
    <dbReference type="NCBI Taxonomy" id="655827"/>
    <lineage>
        <taxon>Eukaryota</taxon>
        <taxon>Fungi</taxon>
        <taxon>Dikarya</taxon>
        <taxon>Ascomycota</taxon>
        <taxon>Pezizomycotina</taxon>
        <taxon>Sordariomycetes</taxon>
        <taxon>Hypocreomycetidae</taxon>
        <taxon>Hypocreales</taxon>
        <taxon>Clavicipitaceae</taxon>
        <taxon>Metarhizium</taxon>
    </lineage>
</organism>
<dbReference type="GO" id="GO:0016020">
    <property type="term" value="C:membrane"/>
    <property type="evidence" value="ECO:0007669"/>
    <property type="project" value="UniProtKB-SubCell"/>
</dbReference>
<sequence length="557" mass="61985">MYLLSIAEKRRITPPAKDHSDRLSRRSTSHPAKDSREPTTDPHDNGAIRQMSRSTAASALHSSLAEWLRACTLTDSTIRKLQQLPAQLSPTAQAASELLLPLDLFLGLTLTRTIFLDPVSSLALISQTNMFSCCLDAFSDFKVQDIRKLLRFGLFEHPMQQSMSKVAHCLLTYQPDAKQQKQSDTSRNIISSMRRYSECEALKDPSYLELVISMSKVTDMQSYNSLILVGLLISYLPQHYRIISRGTAEGISPYFVLLGTTSATSGFANILTVPQSRAAIGCCKELEAFQCTAGLLGVAQLGTQWVCFTLILVLFLIFFRYRDATIPSEELAGESPKWQTAVGVGLACVVHGLLVVIITGVFTIALPNHMTAWANFLGVMATALAAIQYFPQIWTTYHLKHVGSLSIPMMCIQTPGGLLFAASLYARLGPKGWSTWAIYLLTAIMQGCVLVLGIYYEMAARHHERQQSNQNVDATYSSLQNSAPPRPSLASRTYSEGWERDLPGPFTGHPERYAETEEDLDDIQEREQRAIERENQPLLRPGGIGNPRKNYRTTKKR</sequence>
<comment type="subcellular location">
    <subcellularLocation>
        <location evidence="1">Membrane</location>
        <topology evidence="1">Multi-pass membrane protein</topology>
    </subcellularLocation>
</comment>
<proteinExistence type="predicted"/>
<evidence type="ECO:0000256" key="6">
    <source>
        <dbReference type="SAM" id="Phobius"/>
    </source>
</evidence>
<dbReference type="OrthoDB" id="19344at2759"/>
<dbReference type="SMART" id="SM00679">
    <property type="entry name" value="CTNS"/>
    <property type="match status" value="2"/>
</dbReference>
<keyword evidence="4 6" id="KW-0472">Membrane</keyword>
<feature type="region of interest" description="Disordered" evidence="5">
    <location>
        <begin position="477"/>
        <end position="557"/>
    </location>
</feature>
<feature type="region of interest" description="Disordered" evidence="5">
    <location>
        <begin position="10"/>
        <end position="47"/>
    </location>
</feature>
<dbReference type="HOGENOM" id="CLU_033734_1_0_1"/>
<name>E9DUG4_METAQ</name>
<evidence type="ECO:0000256" key="5">
    <source>
        <dbReference type="SAM" id="MobiDB-lite"/>
    </source>
</evidence>
<dbReference type="eggNOG" id="ENOG502QV5C">
    <property type="taxonomic scope" value="Eukaryota"/>
</dbReference>
<feature type="transmembrane region" description="Helical" evidence="6">
    <location>
        <begin position="293"/>
        <end position="319"/>
    </location>
</feature>
<dbReference type="Proteomes" id="UP000002499">
    <property type="component" value="Unassembled WGS sequence"/>
</dbReference>
<feature type="transmembrane region" description="Helical" evidence="6">
    <location>
        <begin position="436"/>
        <end position="456"/>
    </location>
</feature>
<feature type="transmembrane region" description="Helical" evidence="6">
    <location>
        <begin position="340"/>
        <end position="366"/>
    </location>
</feature>
<dbReference type="PANTHER" id="PTHR16201:SF11">
    <property type="entry name" value="PQ-LOOP REPEAT-CONTAINING PROTEIN"/>
    <property type="match status" value="1"/>
</dbReference>
<dbReference type="InParanoid" id="E9DUG4"/>
<dbReference type="Gene3D" id="1.20.1280.290">
    <property type="match status" value="2"/>
</dbReference>
<gene>
    <name evidence="7" type="ORF">MAC_01262</name>
</gene>
<protein>
    <submittedName>
        <fullName evidence="7">PQ loop repeat protein</fullName>
    </submittedName>
</protein>
<keyword evidence="8" id="KW-1185">Reference proteome</keyword>
<evidence type="ECO:0000313" key="7">
    <source>
        <dbReference type="EMBL" id="EFY92626.1"/>
    </source>
</evidence>
<keyword evidence="2 6" id="KW-0812">Transmembrane</keyword>
<dbReference type="InterPro" id="IPR006603">
    <property type="entry name" value="PQ-loop_rpt"/>
</dbReference>
<feature type="transmembrane region" description="Helical" evidence="6">
    <location>
        <begin position="402"/>
        <end position="424"/>
    </location>
</feature>
<evidence type="ECO:0000256" key="4">
    <source>
        <dbReference type="ARBA" id="ARBA00023136"/>
    </source>
</evidence>
<feature type="compositionally biased region" description="Basic and acidic residues" evidence="5">
    <location>
        <begin position="523"/>
        <end position="535"/>
    </location>
</feature>
<dbReference type="Pfam" id="PF04193">
    <property type="entry name" value="PQ-loop"/>
    <property type="match status" value="2"/>
</dbReference>
<evidence type="ECO:0000256" key="2">
    <source>
        <dbReference type="ARBA" id="ARBA00022692"/>
    </source>
</evidence>
<dbReference type="AlphaFoldDB" id="E9DUG4"/>